<dbReference type="PROSITE" id="PS50977">
    <property type="entry name" value="HTH_TETR_2"/>
    <property type="match status" value="1"/>
</dbReference>
<dbReference type="Proteomes" id="UP000501868">
    <property type="component" value="Chromosome"/>
</dbReference>
<dbReference type="PANTHER" id="PTHR43479:SF7">
    <property type="entry name" value="TETR-FAMILY TRANSCRIPTIONAL REGULATOR"/>
    <property type="match status" value="1"/>
</dbReference>
<reference evidence="5 6" key="2">
    <citation type="submission" date="2020-04" db="EMBL/GenBank/DDBJ databases">
        <authorList>
            <person name="Fomenkov A."/>
            <person name="Anton B.P."/>
            <person name="Roberts R.J."/>
        </authorList>
    </citation>
    <scope>NUCLEOTIDE SEQUENCE [LARGE SCALE GENOMIC DNA]</scope>
    <source>
        <strain evidence="5 6">S2</strain>
    </source>
</reference>
<proteinExistence type="predicted"/>
<dbReference type="InterPro" id="IPR001647">
    <property type="entry name" value="HTH_TetR"/>
</dbReference>
<evidence type="ECO:0000313" key="6">
    <source>
        <dbReference type="Proteomes" id="UP000501868"/>
    </source>
</evidence>
<accession>A0A6H1PAU8</accession>
<dbReference type="InterPro" id="IPR009057">
    <property type="entry name" value="Homeodomain-like_sf"/>
</dbReference>
<name>A0A6H1PAU8_PRIMG</name>
<reference evidence="5 6" key="1">
    <citation type="submission" date="2020-04" db="EMBL/GenBank/DDBJ databases">
        <title>Genome-Wide Identification of 5-Methylcytosine Sites in Bacterial Genomes By High-Throughput Sequencing of MspJI Restriction Fragments.</title>
        <authorList>
            <person name="Wu V."/>
        </authorList>
    </citation>
    <scope>NUCLEOTIDE SEQUENCE [LARGE SCALE GENOMIC DNA]</scope>
    <source>
        <strain evidence="5 6">S2</strain>
    </source>
</reference>
<dbReference type="PANTHER" id="PTHR43479">
    <property type="entry name" value="ACREF/ENVCD OPERON REPRESSOR-RELATED"/>
    <property type="match status" value="1"/>
</dbReference>
<keyword evidence="2 3" id="KW-0238">DNA-binding</keyword>
<sequence length="202" mass="23536">MSEKSTDRRIVRTKRLIRDALTELMEEKGFEGITVRDLTKKADINRGTFYLHYRDKYDLLEQSEAEILNEIEKMTLEINPNDFLNFNSENDPFPFIINLFEFFHENSSFMKVILGTKGDASFQGKLRDIIKKTFFQHVTSKIKGEEMLVPVEYLFSYVSSAHLGVIQHWLESGMEKPPREMAMILSRITLLGPRHVTGLIKN</sequence>
<protein>
    <submittedName>
        <fullName evidence="5">TetR/AcrR family transcriptional regulator</fullName>
    </submittedName>
</protein>
<keyword evidence="1" id="KW-0678">Repressor</keyword>
<gene>
    <name evidence="5" type="ORF">HFZ78_30885</name>
</gene>
<dbReference type="Pfam" id="PF00440">
    <property type="entry name" value="TetR_N"/>
    <property type="match status" value="1"/>
</dbReference>
<evidence type="ECO:0000256" key="3">
    <source>
        <dbReference type="PROSITE-ProRule" id="PRU00335"/>
    </source>
</evidence>
<dbReference type="GO" id="GO:0003677">
    <property type="term" value="F:DNA binding"/>
    <property type="evidence" value="ECO:0007669"/>
    <property type="project" value="UniProtKB-UniRule"/>
</dbReference>
<dbReference type="Pfam" id="PF14278">
    <property type="entry name" value="TetR_C_8"/>
    <property type="match status" value="1"/>
</dbReference>
<evidence type="ECO:0000256" key="1">
    <source>
        <dbReference type="ARBA" id="ARBA00022491"/>
    </source>
</evidence>
<feature type="domain" description="HTH tetR-type" evidence="4">
    <location>
        <begin position="11"/>
        <end position="71"/>
    </location>
</feature>
<dbReference type="InterPro" id="IPR050624">
    <property type="entry name" value="HTH-type_Tx_Regulator"/>
</dbReference>
<organism evidence="5 6">
    <name type="scientific">Priestia megaterium</name>
    <name type="common">Bacillus megaterium</name>
    <dbReference type="NCBI Taxonomy" id="1404"/>
    <lineage>
        <taxon>Bacteria</taxon>
        <taxon>Bacillati</taxon>
        <taxon>Bacillota</taxon>
        <taxon>Bacilli</taxon>
        <taxon>Bacillales</taxon>
        <taxon>Bacillaceae</taxon>
        <taxon>Priestia</taxon>
    </lineage>
</organism>
<dbReference type="SUPFAM" id="SSF46689">
    <property type="entry name" value="Homeodomain-like"/>
    <property type="match status" value="1"/>
</dbReference>
<dbReference type="AlphaFoldDB" id="A0A6H1PAU8"/>
<evidence type="ECO:0000259" key="4">
    <source>
        <dbReference type="PROSITE" id="PS50977"/>
    </source>
</evidence>
<feature type="DNA-binding region" description="H-T-H motif" evidence="3">
    <location>
        <begin position="34"/>
        <end position="53"/>
    </location>
</feature>
<dbReference type="InterPro" id="IPR039532">
    <property type="entry name" value="TetR_C_Firmicutes"/>
</dbReference>
<dbReference type="EMBL" id="CP051128">
    <property type="protein sequence ID" value="QIZ10585.1"/>
    <property type="molecule type" value="Genomic_DNA"/>
</dbReference>
<evidence type="ECO:0000313" key="5">
    <source>
        <dbReference type="EMBL" id="QIZ10585.1"/>
    </source>
</evidence>
<evidence type="ECO:0000256" key="2">
    <source>
        <dbReference type="ARBA" id="ARBA00023125"/>
    </source>
</evidence>
<dbReference type="Gene3D" id="1.10.357.10">
    <property type="entry name" value="Tetracycline Repressor, domain 2"/>
    <property type="match status" value="1"/>
</dbReference>
<dbReference type="PRINTS" id="PR00455">
    <property type="entry name" value="HTHTETR"/>
</dbReference>